<keyword evidence="2" id="KW-1133">Transmembrane helix</keyword>
<feature type="region of interest" description="Disordered" evidence="1">
    <location>
        <begin position="96"/>
        <end position="181"/>
    </location>
</feature>
<keyword evidence="4" id="KW-1185">Reference proteome</keyword>
<protein>
    <submittedName>
        <fullName evidence="3">Uncharacterized protein</fullName>
    </submittedName>
</protein>
<feature type="compositionally biased region" description="Basic and acidic residues" evidence="1">
    <location>
        <begin position="1"/>
        <end position="10"/>
    </location>
</feature>
<evidence type="ECO:0000313" key="4">
    <source>
        <dbReference type="Proteomes" id="UP001239445"/>
    </source>
</evidence>
<proteinExistence type="predicted"/>
<feature type="compositionally biased region" description="Basic and acidic residues" evidence="1">
    <location>
        <begin position="101"/>
        <end position="111"/>
    </location>
</feature>
<evidence type="ECO:0000256" key="2">
    <source>
        <dbReference type="SAM" id="Phobius"/>
    </source>
</evidence>
<comment type="caution">
    <text evidence="3">The sequence shown here is derived from an EMBL/GenBank/DDBJ whole genome shotgun (WGS) entry which is preliminary data.</text>
</comment>
<accession>A0AAJ0F6K1</accession>
<keyword evidence="2" id="KW-0472">Membrane</keyword>
<feature type="region of interest" description="Disordered" evidence="1">
    <location>
        <begin position="1"/>
        <end position="31"/>
    </location>
</feature>
<feature type="transmembrane region" description="Helical" evidence="2">
    <location>
        <begin position="202"/>
        <end position="223"/>
    </location>
</feature>
<dbReference type="Proteomes" id="UP001239445">
    <property type="component" value="Unassembled WGS sequence"/>
</dbReference>
<sequence length="228" mass="25023">MSFGAHRDPLQFRSRHPAPSTRHTLAEPFEADQEDFEPEIQWMLPNPEARQTYVGSRSYTHLSCNPNDRLHVGSRTPAHRTQPICQVCHSRRATSWGTSSHRIEEEHDRNTPDVLNRGRTVRAGDWDASWGVSENPNPAPPAPPAGRIRVAPLSGADQGEPRPGPVPTSDPDPDRPGRCQSPRATAVRLQETTTGEQGVSHFLASMALGAAITVVCIGVFVGVGRRIR</sequence>
<dbReference type="EMBL" id="MU839839">
    <property type="protein sequence ID" value="KAK1752443.1"/>
    <property type="molecule type" value="Genomic_DNA"/>
</dbReference>
<reference evidence="3" key="1">
    <citation type="submission" date="2023-06" db="EMBL/GenBank/DDBJ databases">
        <title>Genome-scale phylogeny and comparative genomics of the fungal order Sordariales.</title>
        <authorList>
            <consortium name="Lawrence Berkeley National Laboratory"/>
            <person name="Hensen N."/>
            <person name="Bonometti L."/>
            <person name="Westerberg I."/>
            <person name="Brannstrom I.O."/>
            <person name="Guillou S."/>
            <person name="Cros-Aarteil S."/>
            <person name="Calhoun S."/>
            <person name="Haridas S."/>
            <person name="Kuo A."/>
            <person name="Mondo S."/>
            <person name="Pangilinan J."/>
            <person name="Riley R."/>
            <person name="Labutti K."/>
            <person name="Andreopoulos B."/>
            <person name="Lipzen A."/>
            <person name="Chen C."/>
            <person name="Yanf M."/>
            <person name="Daum C."/>
            <person name="Ng V."/>
            <person name="Clum A."/>
            <person name="Steindorff A."/>
            <person name="Ohm R."/>
            <person name="Martin F."/>
            <person name="Silar P."/>
            <person name="Natvig D."/>
            <person name="Lalanne C."/>
            <person name="Gautier V."/>
            <person name="Ament-Velasquez S.L."/>
            <person name="Kruys A."/>
            <person name="Hutchinson M.I."/>
            <person name="Powell A.J."/>
            <person name="Barry K."/>
            <person name="Miller A.N."/>
            <person name="Grigoriev I.V."/>
            <person name="Debuchy R."/>
            <person name="Gladieux P."/>
            <person name="Thoren M.H."/>
            <person name="Johannesson H."/>
        </authorList>
    </citation>
    <scope>NUCLEOTIDE SEQUENCE</scope>
    <source>
        <strain evidence="3">PSN4</strain>
    </source>
</reference>
<name>A0AAJ0F6K1_9PEZI</name>
<evidence type="ECO:0000256" key="1">
    <source>
        <dbReference type="SAM" id="MobiDB-lite"/>
    </source>
</evidence>
<keyword evidence="2" id="KW-0812">Transmembrane</keyword>
<dbReference type="AlphaFoldDB" id="A0AAJ0F6K1"/>
<organism evidence="3 4">
    <name type="scientific">Echria macrotheca</name>
    <dbReference type="NCBI Taxonomy" id="438768"/>
    <lineage>
        <taxon>Eukaryota</taxon>
        <taxon>Fungi</taxon>
        <taxon>Dikarya</taxon>
        <taxon>Ascomycota</taxon>
        <taxon>Pezizomycotina</taxon>
        <taxon>Sordariomycetes</taxon>
        <taxon>Sordariomycetidae</taxon>
        <taxon>Sordariales</taxon>
        <taxon>Schizotheciaceae</taxon>
        <taxon>Echria</taxon>
    </lineage>
</organism>
<gene>
    <name evidence="3" type="ORF">QBC47DRAFT_388497</name>
</gene>
<evidence type="ECO:0000313" key="3">
    <source>
        <dbReference type="EMBL" id="KAK1752443.1"/>
    </source>
</evidence>